<keyword evidence="2" id="KW-0540">Nuclease</keyword>
<dbReference type="GO" id="GO:0004519">
    <property type="term" value="F:endonuclease activity"/>
    <property type="evidence" value="ECO:0007669"/>
    <property type="project" value="UniProtKB-KW"/>
</dbReference>
<dbReference type="AlphaFoldDB" id="A0A4D7KA17"/>
<dbReference type="InterPro" id="IPR029464">
    <property type="entry name" value="HSDR_N"/>
</dbReference>
<evidence type="ECO:0000313" key="3">
    <source>
        <dbReference type="Proteomes" id="UP000298616"/>
    </source>
</evidence>
<evidence type="ECO:0000313" key="2">
    <source>
        <dbReference type="EMBL" id="QCK16188.1"/>
    </source>
</evidence>
<dbReference type="RefSeq" id="WP_137091783.1">
    <property type="nucleotide sequence ID" value="NZ_CP028923.1"/>
</dbReference>
<gene>
    <name evidence="2" type="ORF">DCC35_16275</name>
</gene>
<proteinExistence type="predicted"/>
<dbReference type="Pfam" id="PF13588">
    <property type="entry name" value="HSDR_N_2"/>
    <property type="match status" value="1"/>
</dbReference>
<dbReference type="EMBL" id="CP028923">
    <property type="protein sequence ID" value="QCK16188.1"/>
    <property type="molecule type" value="Genomic_DNA"/>
</dbReference>
<protein>
    <submittedName>
        <fullName evidence="2">Restriction endonuclease subunit R</fullName>
    </submittedName>
</protein>
<accession>A0A4D7KA17</accession>
<dbReference type="Proteomes" id="UP000298616">
    <property type="component" value="Chromosome"/>
</dbReference>
<dbReference type="KEGG" id="fpf:DCC35_16275"/>
<sequence length="145" mass="16964">MIKLNLPGYNIKTKRESGKEFIWDIVRKKFLVLTPEEYVRQNFIRYLIHDLNYPASLINIEGGLKVNVRQKRSDALVYRQGNPFMLIECKAPEVKITKEVFEQAAMYNKTIGAKYLMLTNGLNHFCFQVNADGQYQPHQGFPDYK</sequence>
<evidence type="ECO:0000259" key="1">
    <source>
        <dbReference type="Pfam" id="PF13588"/>
    </source>
</evidence>
<dbReference type="OrthoDB" id="9790377at2"/>
<keyword evidence="2" id="KW-0378">Hydrolase</keyword>
<name>A0A4D7KA17_9BACT</name>
<organism evidence="2 3">
    <name type="scientific">Mangrovivirga cuniculi</name>
    <dbReference type="NCBI Taxonomy" id="2715131"/>
    <lineage>
        <taxon>Bacteria</taxon>
        <taxon>Pseudomonadati</taxon>
        <taxon>Bacteroidota</taxon>
        <taxon>Cytophagia</taxon>
        <taxon>Cytophagales</taxon>
        <taxon>Mangrovivirgaceae</taxon>
        <taxon>Mangrovivirga</taxon>
    </lineage>
</organism>
<reference evidence="2 3" key="1">
    <citation type="submission" date="2018-04" db="EMBL/GenBank/DDBJ databases">
        <title>Complete genome uncultured novel isolate.</title>
        <authorList>
            <person name="Merlino G."/>
        </authorList>
    </citation>
    <scope>NUCLEOTIDE SEQUENCE [LARGE SCALE GENOMIC DNA]</scope>
    <source>
        <strain evidence="3">R1DC9</strain>
    </source>
</reference>
<keyword evidence="3" id="KW-1185">Reference proteome</keyword>
<keyword evidence="2" id="KW-0255">Endonuclease</keyword>
<dbReference type="Gene3D" id="3.90.1570.30">
    <property type="match status" value="1"/>
</dbReference>
<feature type="domain" description="Type I restriction enzyme R protein N-terminal" evidence="1">
    <location>
        <begin position="35"/>
        <end position="137"/>
    </location>
</feature>